<gene>
    <name evidence="8" type="ORF">Q4T40_08175</name>
</gene>
<dbReference type="Gene3D" id="1.20.1740.10">
    <property type="entry name" value="Amino acid/polyamine transporter I"/>
    <property type="match status" value="1"/>
</dbReference>
<feature type="transmembrane region" description="Helical" evidence="7">
    <location>
        <begin position="349"/>
        <end position="371"/>
    </location>
</feature>
<feature type="transmembrane region" description="Helical" evidence="7">
    <location>
        <begin position="431"/>
        <end position="449"/>
    </location>
</feature>
<keyword evidence="3 7" id="KW-0812">Transmembrane</keyword>
<evidence type="ECO:0000313" key="8">
    <source>
        <dbReference type="EMBL" id="MDT8901211.1"/>
    </source>
</evidence>
<evidence type="ECO:0000256" key="2">
    <source>
        <dbReference type="ARBA" id="ARBA00022448"/>
    </source>
</evidence>
<name>A0ABU3NWP2_9FIRM</name>
<dbReference type="PANTHER" id="PTHR43243:SF4">
    <property type="entry name" value="CATIONIC AMINO ACID TRANSPORTER 4"/>
    <property type="match status" value="1"/>
</dbReference>
<keyword evidence="4 7" id="KW-1133">Transmembrane helix</keyword>
<feature type="transmembrane region" description="Helical" evidence="7">
    <location>
        <begin position="408"/>
        <end position="425"/>
    </location>
</feature>
<proteinExistence type="predicted"/>
<feature type="transmembrane region" description="Helical" evidence="7">
    <location>
        <begin position="30"/>
        <end position="52"/>
    </location>
</feature>
<evidence type="ECO:0000256" key="5">
    <source>
        <dbReference type="ARBA" id="ARBA00023136"/>
    </source>
</evidence>
<feature type="transmembrane region" description="Helical" evidence="7">
    <location>
        <begin position="182"/>
        <end position="201"/>
    </location>
</feature>
<accession>A0ABU3NWP2</accession>
<feature type="transmembrane region" description="Helical" evidence="7">
    <location>
        <begin position="90"/>
        <end position="111"/>
    </location>
</feature>
<evidence type="ECO:0000256" key="4">
    <source>
        <dbReference type="ARBA" id="ARBA00022989"/>
    </source>
</evidence>
<feature type="compositionally biased region" description="Basic residues" evidence="6">
    <location>
        <begin position="495"/>
        <end position="509"/>
    </location>
</feature>
<comment type="subcellular location">
    <subcellularLocation>
        <location evidence="1">Membrane</location>
        <topology evidence="1">Multi-pass membrane protein</topology>
    </subcellularLocation>
</comment>
<dbReference type="Proteomes" id="UP001254848">
    <property type="component" value="Unassembled WGS sequence"/>
</dbReference>
<evidence type="ECO:0000256" key="1">
    <source>
        <dbReference type="ARBA" id="ARBA00004141"/>
    </source>
</evidence>
<evidence type="ECO:0000256" key="7">
    <source>
        <dbReference type="SAM" id="Phobius"/>
    </source>
</evidence>
<comment type="caution">
    <text evidence="8">The sequence shown here is derived from an EMBL/GenBank/DDBJ whole genome shotgun (WGS) entry which is preliminary data.</text>
</comment>
<dbReference type="Pfam" id="PF13520">
    <property type="entry name" value="AA_permease_2"/>
    <property type="match status" value="1"/>
</dbReference>
<dbReference type="PANTHER" id="PTHR43243">
    <property type="entry name" value="INNER MEMBRANE TRANSPORTER YGJI-RELATED"/>
    <property type="match status" value="1"/>
</dbReference>
<dbReference type="InterPro" id="IPR002293">
    <property type="entry name" value="AA/rel_permease1"/>
</dbReference>
<feature type="region of interest" description="Disordered" evidence="6">
    <location>
        <begin position="488"/>
        <end position="509"/>
    </location>
</feature>
<feature type="transmembrane region" description="Helical" evidence="7">
    <location>
        <begin position="377"/>
        <end position="396"/>
    </location>
</feature>
<sequence>MDLFRTKDISRTVAGTKNRGLAKTLGAVDLVLLGIGCIIGTGIFVLTGVAAARFAGPGITLSFILSGSACGFAALAYAELAAMVPVAGSAYTFAYVALGEIVAFLVGWALILEYTVGAAAVAAGWSGYFAGLAEAIGFRLPKAFTAVPSEGGIVNMPAVIIVLLLTALLIQGTRESASLNKILVTVKLSVVALFLVLAVPHVNPVNWEPFLPFGYKGIAAGAAIVFFAYIGFDAVATAAEECRRPNRDLPTGIIGSLIVCTVLYIVVAGVLTGIVPYGQLDNSEPVAFALHYIGINWGSAVVAVGAICGMTTVLLVFIFGQSRVFLAMARDGMLPAVLAKLHPRHKTPFIITVITGIAVAAISAILPISIIAELTNAGTLFAFIVASVGVLVLRYTRPTARRPFRCPAVTIIAPLAVVFCSYLLANLPLLTWKFFGSWLGIGLVVYFLFSRRHSVLAQNQDGSSGPKLIKAVPVGAAATDPAGVLRYSTTGMRGSGKKLSRRRLSGRRP</sequence>
<reference evidence="8 9" key="1">
    <citation type="submission" date="2023-07" db="EMBL/GenBank/DDBJ databases">
        <title>The novel representative of Negativicutes class, Anaeroselena agilis gen. nov. sp. nov.</title>
        <authorList>
            <person name="Prokofeva M.I."/>
            <person name="Elcheninov A.G."/>
            <person name="Klyukina A."/>
            <person name="Kublanov I.V."/>
            <person name="Frolov E.N."/>
            <person name="Podosokorskaya O.A."/>
        </authorList>
    </citation>
    <scope>NUCLEOTIDE SEQUENCE [LARGE SCALE GENOMIC DNA]</scope>
    <source>
        <strain evidence="8 9">4137-cl</strain>
    </source>
</reference>
<feature type="transmembrane region" description="Helical" evidence="7">
    <location>
        <begin position="59"/>
        <end position="78"/>
    </location>
</feature>
<feature type="transmembrane region" description="Helical" evidence="7">
    <location>
        <begin position="152"/>
        <end position="170"/>
    </location>
</feature>
<dbReference type="EMBL" id="JAUOZS010000001">
    <property type="protein sequence ID" value="MDT8901211.1"/>
    <property type="molecule type" value="Genomic_DNA"/>
</dbReference>
<keyword evidence="5 7" id="KW-0472">Membrane</keyword>
<dbReference type="RefSeq" id="WP_413779731.1">
    <property type="nucleotide sequence ID" value="NZ_JAUOZS010000001.1"/>
</dbReference>
<evidence type="ECO:0000256" key="6">
    <source>
        <dbReference type="SAM" id="MobiDB-lite"/>
    </source>
</evidence>
<feature type="transmembrane region" description="Helical" evidence="7">
    <location>
        <begin position="253"/>
        <end position="277"/>
    </location>
</feature>
<organism evidence="8 9">
    <name type="scientific">Anaeroselena agilis</name>
    <dbReference type="NCBI Taxonomy" id="3063788"/>
    <lineage>
        <taxon>Bacteria</taxon>
        <taxon>Bacillati</taxon>
        <taxon>Bacillota</taxon>
        <taxon>Negativicutes</taxon>
        <taxon>Acetonemataceae</taxon>
        <taxon>Anaeroselena</taxon>
    </lineage>
</organism>
<evidence type="ECO:0000256" key="3">
    <source>
        <dbReference type="ARBA" id="ARBA00022692"/>
    </source>
</evidence>
<dbReference type="PIRSF" id="PIRSF006060">
    <property type="entry name" value="AA_transporter"/>
    <property type="match status" value="1"/>
</dbReference>
<keyword evidence="2" id="KW-0813">Transport</keyword>
<keyword evidence="9" id="KW-1185">Reference proteome</keyword>
<protein>
    <submittedName>
        <fullName evidence="8">Amino acid permease</fullName>
    </submittedName>
</protein>
<feature type="transmembrane region" description="Helical" evidence="7">
    <location>
        <begin position="118"/>
        <end position="140"/>
    </location>
</feature>
<feature type="transmembrane region" description="Helical" evidence="7">
    <location>
        <begin position="213"/>
        <end position="232"/>
    </location>
</feature>
<evidence type="ECO:0000313" key="9">
    <source>
        <dbReference type="Proteomes" id="UP001254848"/>
    </source>
</evidence>
<feature type="transmembrane region" description="Helical" evidence="7">
    <location>
        <begin position="297"/>
        <end position="320"/>
    </location>
</feature>